<protein>
    <recommendedName>
        <fullName evidence="1">SnoaL-like domain-containing protein</fullName>
    </recommendedName>
</protein>
<dbReference type="AlphaFoldDB" id="A0A246JKT9"/>
<reference evidence="2 3" key="1">
    <citation type="journal article" date="2008" name="Int. J. Syst. Evol. Microbiol.">
        <title>Description of Roseateles aquatilis sp. nov. and Roseateles terrae sp. nov., in the class Betaproteobacteria, and emended description of the genus Roseateles.</title>
        <authorList>
            <person name="Gomila M."/>
            <person name="Bowien B."/>
            <person name="Falsen E."/>
            <person name="Moore E.R."/>
            <person name="Lalucat J."/>
        </authorList>
    </citation>
    <scope>NUCLEOTIDE SEQUENCE [LARGE SCALE GENOMIC DNA]</scope>
    <source>
        <strain evidence="2 3">CCUG 48205</strain>
    </source>
</reference>
<evidence type="ECO:0000313" key="2">
    <source>
        <dbReference type="EMBL" id="OWQ93227.1"/>
    </source>
</evidence>
<feature type="domain" description="SnoaL-like" evidence="1">
    <location>
        <begin position="7"/>
        <end position="98"/>
    </location>
</feature>
<dbReference type="Gene3D" id="3.10.450.50">
    <property type="match status" value="1"/>
</dbReference>
<proteinExistence type="predicted"/>
<name>A0A246JKT9_9BURK</name>
<evidence type="ECO:0000259" key="1">
    <source>
        <dbReference type="Pfam" id="PF12680"/>
    </source>
</evidence>
<organism evidence="2 3">
    <name type="scientific">Roseateles aquatilis</name>
    <dbReference type="NCBI Taxonomy" id="431061"/>
    <lineage>
        <taxon>Bacteria</taxon>
        <taxon>Pseudomonadati</taxon>
        <taxon>Pseudomonadota</taxon>
        <taxon>Betaproteobacteria</taxon>
        <taxon>Burkholderiales</taxon>
        <taxon>Sphaerotilaceae</taxon>
        <taxon>Roseateles</taxon>
    </lineage>
</organism>
<gene>
    <name evidence="2" type="ORF">CDN99_01680</name>
</gene>
<dbReference type="InterPro" id="IPR032710">
    <property type="entry name" value="NTF2-like_dom_sf"/>
</dbReference>
<keyword evidence="3" id="KW-1185">Reference proteome</keyword>
<dbReference type="EMBL" id="NIOF01000001">
    <property type="protein sequence ID" value="OWQ93227.1"/>
    <property type="molecule type" value="Genomic_DNA"/>
</dbReference>
<accession>A0A246JKT9</accession>
<dbReference type="Proteomes" id="UP000197468">
    <property type="component" value="Unassembled WGS sequence"/>
</dbReference>
<dbReference type="CDD" id="cd00531">
    <property type="entry name" value="NTF2_like"/>
    <property type="match status" value="1"/>
</dbReference>
<dbReference type="InterPro" id="IPR037401">
    <property type="entry name" value="SnoaL-like"/>
</dbReference>
<dbReference type="Pfam" id="PF12680">
    <property type="entry name" value="SnoaL_2"/>
    <property type="match status" value="1"/>
</dbReference>
<comment type="caution">
    <text evidence="2">The sequence shown here is derived from an EMBL/GenBank/DDBJ whole genome shotgun (WGS) entry which is preliminary data.</text>
</comment>
<dbReference type="SUPFAM" id="SSF54427">
    <property type="entry name" value="NTF2-like"/>
    <property type="match status" value="1"/>
</dbReference>
<dbReference type="RefSeq" id="WP_088382376.1">
    <property type="nucleotide sequence ID" value="NZ_NIOF01000001.1"/>
</dbReference>
<sequence>MNPTDLVQAQLDAYNAHDVDALLTIYAPDARHYEYPDRLLAEGADALRERMAARFAASRPRAELLHRVAVGNTVIDHERIVNQTPTGPVARELIAIYEVVPASPGNANVSENGSDTGGNGTAHGNGRIASARFVFGGEYPASR</sequence>
<dbReference type="OrthoDB" id="9799296at2"/>
<evidence type="ECO:0000313" key="3">
    <source>
        <dbReference type="Proteomes" id="UP000197468"/>
    </source>
</evidence>